<name>A0A7X0IKL4_9ACTN</name>
<accession>A0A7X0IKL4</accession>
<proteinExistence type="predicted"/>
<evidence type="ECO:0000313" key="3">
    <source>
        <dbReference type="EMBL" id="MBB6476678.1"/>
    </source>
</evidence>
<dbReference type="SUPFAM" id="SSF54909">
    <property type="entry name" value="Dimeric alpha+beta barrel"/>
    <property type="match status" value="1"/>
</dbReference>
<dbReference type="Gene3D" id="3.30.70.100">
    <property type="match status" value="1"/>
</dbReference>
<protein>
    <recommendedName>
        <fullName evidence="2">Stress-response A/B barrel domain-containing protein</fullName>
    </recommendedName>
</protein>
<dbReference type="RefSeq" id="WP_184986868.1">
    <property type="nucleotide sequence ID" value="NZ_BAAALO010000051.1"/>
</dbReference>
<dbReference type="InterPro" id="IPR044662">
    <property type="entry name" value="HS1/DABB1-like"/>
</dbReference>
<reference evidence="3 4" key="1">
    <citation type="submission" date="2020-08" db="EMBL/GenBank/DDBJ databases">
        <title>Sequencing the genomes of 1000 actinobacteria strains.</title>
        <authorList>
            <person name="Klenk H.-P."/>
        </authorList>
    </citation>
    <scope>NUCLEOTIDE SEQUENCE [LARGE SCALE GENOMIC DNA]</scope>
    <source>
        <strain evidence="3 4">DSM 44936</strain>
    </source>
</reference>
<dbReference type="InterPro" id="IPR013097">
    <property type="entry name" value="Dabb"/>
</dbReference>
<gene>
    <name evidence="3" type="ORF">BJ992_006109</name>
</gene>
<dbReference type="Proteomes" id="UP000555564">
    <property type="component" value="Unassembled WGS sequence"/>
</dbReference>
<dbReference type="SMART" id="SM00886">
    <property type="entry name" value="Dabb"/>
    <property type="match status" value="1"/>
</dbReference>
<dbReference type="InterPro" id="IPR011008">
    <property type="entry name" value="Dimeric_a/b-barrel"/>
</dbReference>
<evidence type="ECO:0000313" key="4">
    <source>
        <dbReference type="Proteomes" id="UP000555564"/>
    </source>
</evidence>
<keyword evidence="4" id="KW-1185">Reference proteome</keyword>
<dbReference type="PANTHER" id="PTHR33178:SF10">
    <property type="entry name" value="STRESS-RESPONSE A_B BARREL DOMAIN-CONTAINING PROTEIN"/>
    <property type="match status" value="1"/>
</dbReference>
<evidence type="ECO:0000259" key="2">
    <source>
        <dbReference type="PROSITE" id="PS51502"/>
    </source>
</evidence>
<organism evidence="3 4">
    <name type="scientific">Sphaerisporangium rubeum</name>
    <dbReference type="NCBI Taxonomy" id="321317"/>
    <lineage>
        <taxon>Bacteria</taxon>
        <taxon>Bacillati</taxon>
        <taxon>Actinomycetota</taxon>
        <taxon>Actinomycetes</taxon>
        <taxon>Streptosporangiales</taxon>
        <taxon>Streptosporangiaceae</taxon>
        <taxon>Sphaerisporangium</taxon>
    </lineage>
</organism>
<evidence type="ECO:0000256" key="1">
    <source>
        <dbReference type="ARBA" id="ARBA00011738"/>
    </source>
</evidence>
<dbReference type="PROSITE" id="PS51502">
    <property type="entry name" value="S_R_A_B_BARREL"/>
    <property type="match status" value="1"/>
</dbReference>
<comment type="caution">
    <text evidence="3">The sequence shown here is derived from an EMBL/GenBank/DDBJ whole genome shotgun (WGS) entry which is preliminary data.</text>
</comment>
<dbReference type="Pfam" id="PF07876">
    <property type="entry name" value="Dabb"/>
    <property type="match status" value="1"/>
</dbReference>
<dbReference type="EMBL" id="JACHIU010000001">
    <property type="protein sequence ID" value="MBB6476678.1"/>
    <property type="molecule type" value="Genomic_DNA"/>
</dbReference>
<feature type="domain" description="Stress-response A/B barrel" evidence="2">
    <location>
        <begin position="2"/>
        <end position="95"/>
    </location>
</feature>
<dbReference type="AlphaFoldDB" id="A0A7X0IKL4"/>
<sequence>MFRHVVMFTWIAGTTEEQKTELVTELSKLPGAIPEIRSYEIGADAGINPGNHEFVVVADFDSADDYIAYRDHPVHRDVIERAIRPIMASRAAVQYELQALGER</sequence>
<dbReference type="PANTHER" id="PTHR33178">
    <property type="match status" value="1"/>
</dbReference>
<comment type="subunit">
    <text evidence="1">Homodimer.</text>
</comment>